<accession>A0ABP4P569</accession>
<name>A0ABP4P569_9ACTN</name>
<reference evidence="3" key="1">
    <citation type="journal article" date="2019" name="Int. J. Syst. Evol. Microbiol.">
        <title>The Global Catalogue of Microorganisms (GCM) 10K type strain sequencing project: providing services to taxonomists for standard genome sequencing and annotation.</title>
        <authorList>
            <consortium name="The Broad Institute Genomics Platform"/>
            <consortium name="The Broad Institute Genome Sequencing Center for Infectious Disease"/>
            <person name="Wu L."/>
            <person name="Ma J."/>
        </authorList>
    </citation>
    <scope>NUCLEOTIDE SEQUENCE [LARGE SCALE GENOMIC DNA]</scope>
    <source>
        <strain evidence="3">JCM 14969</strain>
    </source>
</reference>
<organism evidence="2 3">
    <name type="scientific">Kribbella sancticallisti</name>
    <dbReference type="NCBI Taxonomy" id="460087"/>
    <lineage>
        <taxon>Bacteria</taxon>
        <taxon>Bacillati</taxon>
        <taxon>Actinomycetota</taxon>
        <taxon>Actinomycetes</taxon>
        <taxon>Propionibacteriales</taxon>
        <taxon>Kribbellaceae</taxon>
        <taxon>Kribbella</taxon>
    </lineage>
</organism>
<dbReference type="EMBL" id="BAAAOS010000018">
    <property type="protein sequence ID" value="GAA1571838.1"/>
    <property type="molecule type" value="Genomic_DNA"/>
</dbReference>
<protein>
    <submittedName>
        <fullName evidence="2">Uncharacterized protein</fullName>
    </submittedName>
</protein>
<proteinExistence type="predicted"/>
<feature type="region of interest" description="Disordered" evidence="1">
    <location>
        <begin position="1"/>
        <end position="24"/>
    </location>
</feature>
<sequence length="76" mass="8440">MLPASPKISGGSERIAKKAASAARPVTRYRRQVPTVWVINIQIVPGIRRAHASETEVSDPERAIPLTVLTWRTHSR</sequence>
<evidence type="ECO:0000313" key="2">
    <source>
        <dbReference type="EMBL" id="GAA1571838.1"/>
    </source>
</evidence>
<dbReference type="Proteomes" id="UP001500393">
    <property type="component" value="Unassembled WGS sequence"/>
</dbReference>
<evidence type="ECO:0000256" key="1">
    <source>
        <dbReference type="SAM" id="MobiDB-lite"/>
    </source>
</evidence>
<evidence type="ECO:0000313" key="3">
    <source>
        <dbReference type="Proteomes" id="UP001500393"/>
    </source>
</evidence>
<comment type="caution">
    <text evidence="2">The sequence shown here is derived from an EMBL/GenBank/DDBJ whole genome shotgun (WGS) entry which is preliminary data.</text>
</comment>
<keyword evidence="3" id="KW-1185">Reference proteome</keyword>
<gene>
    <name evidence="2" type="ORF">GCM10009789_26740</name>
</gene>